<proteinExistence type="predicted"/>
<evidence type="ECO:0000256" key="1">
    <source>
        <dbReference type="SAM" id="Phobius"/>
    </source>
</evidence>
<dbReference type="EMBL" id="MGDT01000004">
    <property type="protein sequence ID" value="OGL67010.1"/>
    <property type="molecule type" value="Genomic_DNA"/>
</dbReference>
<gene>
    <name evidence="2" type="ORF">A2856_00790</name>
</gene>
<evidence type="ECO:0000313" key="3">
    <source>
        <dbReference type="Proteomes" id="UP000177885"/>
    </source>
</evidence>
<organism evidence="2 3">
    <name type="scientific">Candidatus Uhrbacteria bacterium RIFCSPHIGHO2_01_FULL_63_20</name>
    <dbReference type="NCBI Taxonomy" id="1802385"/>
    <lineage>
        <taxon>Bacteria</taxon>
        <taxon>Candidatus Uhriibacteriota</taxon>
    </lineage>
</organism>
<keyword evidence="1" id="KW-0472">Membrane</keyword>
<accession>A0A1F7TM04</accession>
<reference evidence="2 3" key="1">
    <citation type="journal article" date="2016" name="Nat. Commun.">
        <title>Thousands of microbial genomes shed light on interconnected biogeochemical processes in an aquifer system.</title>
        <authorList>
            <person name="Anantharaman K."/>
            <person name="Brown C.T."/>
            <person name="Hug L.A."/>
            <person name="Sharon I."/>
            <person name="Castelle C.J."/>
            <person name="Probst A.J."/>
            <person name="Thomas B.C."/>
            <person name="Singh A."/>
            <person name="Wilkins M.J."/>
            <person name="Karaoz U."/>
            <person name="Brodie E.L."/>
            <person name="Williams K.H."/>
            <person name="Hubbard S.S."/>
            <person name="Banfield J.F."/>
        </authorList>
    </citation>
    <scope>NUCLEOTIDE SEQUENCE [LARGE SCALE GENOMIC DNA]</scope>
</reference>
<keyword evidence="1" id="KW-0812">Transmembrane</keyword>
<name>A0A1F7TM04_9BACT</name>
<feature type="transmembrane region" description="Helical" evidence="1">
    <location>
        <begin position="60"/>
        <end position="81"/>
    </location>
</feature>
<protein>
    <submittedName>
        <fullName evidence="2">Uncharacterized protein</fullName>
    </submittedName>
</protein>
<dbReference type="InterPro" id="IPR043993">
    <property type="entry name" value="T4SS_pilin"/>
</dbReference>
<dbReference type="AlphaFoldDB" id="A0A1F7TM04"/>
<sequence>MTDLKKLAGRAVGLAAAAQTFALAKFVHAQALTGEDLFGGQGQEFGSAAGLGTGDLTTTIAAIIRTALGFLGVIAVVITLYGGFLWMTSAGNDDKVKQAKKIMISGVIGLVIILSAFALASFVITQISTATAG</sequence>
<evidence type="ECO:0000313" key="2">
    <source>
        <dbReference type="EMBL" id="OGL67010.1"/>
    </source>
</evidence>
<dbReference type="STRING" id="1802385.A2856_00790"/>
<comment type="caution">
    <text evidence="2">The sequence shown here is derived from an EMBL/GenBank/DDBJ whole genome shotgun (WGS) entry which is preliminary data.</text>
</comment>
<keyword evidence="1" id="KW-1133">Transmembrane helix</keyword>
<dbReference type="NCBIfam" id="NF045849">
    <property type="entry name" value="ICE_MMCAP2_0565"/>
    <property type="match status" value="1"/>
</dbReference>
<dbReference type="Proteomes" id="UP000177885">
    <property type="component" value="Unassembled WGS sequence"/>
</dbReference>
<dbReference type="Pfam" id="PF18895">
    <property type="entry name" value="T4SS_pilin"/>
    <property type="match status" value="1"/>
</dbReference>
<feature type="transmembrane region" description="Helical" evidence="1">
    <location>
        <begin position="102"/>
        <end position="124"/>
    </location>
</feature>